<evidence type="ECO:0000256" key="2">
    <source>
        <dbReference type="SAM" id="Phobius"/>
    </source>
</evidence>
<evidence type="ECO:0000256" key="1">
    <source>
        <dbReference type="SAM" id="Coils"/>
    </source>
</evidence>
<proteinExistence type="predicted"/>
<protein>
    <submittedName>
        <fullName evidence="3">Uncharacterized protein</fullName>
    </submittedName>
</protein>
<accession>A0A2P6ND66</accession>
<dbReference type="EMBL" id="MDYQ01000114">
    <property type="protein sequence ID" value="PRP81907.1"/>
    <property type="molecule type" value="Genomic_DNA"/>
</dbReference>
<keyword evidence="2" id="KW-0812">Transmembrane</keyword>
<reference evidence="3 4" key="1">
    <citation type="journal article" date="2018" name="Genome Biol. Evol.">
        <title>Multiple Roots of Fruiting Body Formation in Amoebozoa.</title>
        <authorList>
            <person name="Hillmann F."/>
            <person name="Forbes G."/>
            <person name="Novohradska S."/>
            <person name="Ferling I."/>
            <person name="Riege K."/>
            <person name="Groth M."/>
            <person name="Westermann M."/>
            <person name="Marz M."/>
            <person name="Spaller T."/>
            <person name="Winckler T."/>
            <person name="Schaap P."/>
            <person name="Glockner G."/>
        </authorList>
    </citation>
    <scope>NUCLEOTIDE SEQUENCE [LARGE SCALE GENOMIC DNA]</scope>
    <source>
        <strain evidence="3 4">Jena</strain>
    </source>
</reference>
<comment type="caution">
    <text evidence="3">The sequence shown here is derived from an EMBL/GenBank/DDBJ whole genome shotgun (WGS) entry which is preliminary data.</text>
</comment>
<keyword evidence="1" id="KW-0175">Coiled coil</keyword>
<keyword evidence="2" id="KW-1133">Transmembrane helix</keyword>
<evidence type="ECO:0000313" key="3">
    <source>
        <dbReference type="EMBL" id="PRP81907.1"/>
    </source>
</evidence>
<dbReference type="Proteomes" id="UP000241769">
    <property type="component" value="Unassembled WGS sequence"/>
</dbReference>
<gene>
    <name evidence="3" type="ORF">PROFUN_10615</name>
</gene>
<dbReference type="InParanoid" id="A0A2P6ND66"/>
<keyword evidence="2" id="KW-0472">Membrane</keyword>
<keyword evidence="4" id="KW-1185">Reference proteome</keyword>
<feature type="transmembrane region" description="Helical" evidence="2">
    <location>
        <begin position="67"/>
        <end position="86"/>
    </location>
</feature>
<feature type="coiled-coil region" evidence="1">
    <location>
        <begin position="114"/>
        <end position="155"/>
    </location>
</feature>
<name>A0A2P6ND66_9EUKA</name>
<dbReference type="AlphaFoldDB" id="A0A2P6ND66"/>
<sequence length="173" mass="19701">MSTQNRFHFPVVFCAVGKNISHSNCSSNNNNSIMVSITYEEMHEQPLPPAPSFRRERGRMGKGNRQCVHWSFLILIVAMAALFVHLESQYMEGAFIKGCEDFTDCDAQYSTQENEQLRAQLSNQSAVIQKLANKNEQLAGMITLLQNRVSKLEQQSSGAYQQSKKMKNKPKYF</sequence>
<evidence type="ECO:0000313" key="4">
    <source>
        <dbReference type="Proteomes" id="UP000241769"/>
    </source>
</evidence>
<organism evidence="3 4">
    <name type="scientific">Planoprotostelium fungivorum</name>
    <dbReference type="NCBI Taxonomy" id="1890364"/>
    <lineage>
        <taxon>Eukaryota</taxon>
        <taxon>Amoebozoa</taxon>
        <taxon>Evosea</taxon>
        <taxon>Variosea</taxon>
        <taxon>Cavosteliida</taxon>
        <taxon>Cavosteliaceae</taxon>
        <taxon>Planoprotostelium</taxon>
    </lineage>
</organism>